<accession>A0ACD6A3P0</accession>
<evidence type="ECO:0000313" key="1">
    <source>
        <dbReference type="EnsemblPlants" id="AVESA.00010b.r2.7CG0670100.1.CDS"/>
    </source>
</evidence>
<name>A0ACD6A3P0_AVESA</name>
<organism evidence="1 2">
    <name type="scientific">Avena sativa</name>
    <name type="common">Oat</name>
    <dbReference type="NCBI Taxonomy" id="4498"/>
    <lineage>
        <taxon>Eukaryota</taxon>
        <taxon>Viridiplantae</taxon>
        <taxon>Streptophyta</taxon>
        <taxon>Embryophyta</taxon>
        <taxon>Tracheophyta</taxon>
        <taxon>Spermatophyta</taxon>
        <taxon>Magnoliopsida</taxon>
        <taxon>Liliopsida</taxon>
        <taxon>Poales</taxon>
        <taxon>Poaceae</taxon>
        <taxon>BOP clade</taxon>
        <taxon>Pooideae</taxon>
        <taxon>Poodae</taxon>
        <taxon>Poeae</taxon>
        <taxon>Poeae Chloroplast Group 1 (Aveneae type)</taxon>
        <taxon>Aveninae</taxon>
        <taxon>Avena</taxon>
    </lineage>
</organism>
<protein>
    <submittedName>
        <fullName evidence="1">Uncharacterized protein</fullName>
    </submittedName>
</protein>
<dbReference type="Proteomes" id="UP001732700">
    <property type="component" value="Chromosome 7C"/>
</dbReference>
<proteinExistence type="predicted"/>
<dbReference type="EnsemblPlants" id="AVESA.00010b.r2.7CG0670100.1">
    <property type="protein sequence ID" value="AVESA.00010b.r2.7CG0670100.1.CDS"/>
    <property type="gene ID" value="AVESA.00010b.r2.7CG0670100"/>
</dbReference>
<evidence type="ECO:0000313" key="2">
    <source>
        <dbReference type="Proteomes" id="UP001732700"/>
    </source>
</evidence>
<keyword evidence="2" id="KW-1185">Reference proteome</keyword>
<sequence length="982" mass="111238">MEDPVSPGGDSGVEGGTGSSSAVGGGDCARGGGRVADQDDLDELWPSRPSMAAATLAQLWVENLAQSERWTSSLGGVDLDPEIWEVRIQLDGVDNLERRICRDDITYMNIVAVIEEKGFSYQDSIYCTMLGVHELVQNNCKIYELLNNFESSRVLSLFVKRGKPTKKKKKNYSGKCSQPTESSILLLEEPAPYDCNEPSVYVVDREGSIFTSQTGSTVLGDECAPTSKDHYLPTQESQIVDKGKAIQNEEEGDDADTDGNMGSDHDLDDSWWDIASGQVDFAHLEEMRKKEMREVAERIEEMRSKRQDPLLHCEGDTDIEDLFVTTEEEVGHQLVPATVLVNKKKLPIKRGPTLRCHSEVQIQEEPDYIPSSDEDKDTGFFEEEEEEDEFQPLSMVPPKGRKIRAKKRPERKWYDDTRLQAHEQLCLKMCFVNVQQFRDALIDLHIAQSRNFKYWRNSNVRVIVHCINQGCSFLMVASEIKGLDGCFVKLCTGAQILAATGRDGNNNMYPIAFAVVPKEDKANWCWFLTQLKYALGGEEGQFGRYTFMSDRQKGLISAINVVFPQSPQRFCLRHIYANFQTAGFRGEDLKKIMDSAAYAYQKHHHDLAMENLKKESEAAWKWLSEIPVHTWARHAFDTNCKTDLVVNNLSEVFNRYILDVRKKPIRTMIEGIKNKMMVRNHEKRIGAGIARWEITPHFSEQLGISKKNSRFCTPMIADVGLWQVTNARGDATYAVNLVDKTCGCRKWDVTGLPCSHACSAIIKSKQRPESFVIHFFRKEMYVRAFKPIIYPVPGQHGWPKTGTADIIPPVFHIKKGRKQEKRRKGRFEVPKPKQTSRMGTITCSNYKLQGHRYTSCTQSLRPGLVIRKNKHVPNTSADAPPPARTTTPTPPPSRRSGSTQATRAPPPARTTAATRAPQQLQGHPQQLLPLFLQEEQHEREKMMGVLFLDTRRARLGDISIVVMLEVMVMEELGHQTIEKDMY</sequence>
<reference evidence="1" key="2">
    <citation type="submission" date="2025-09" db="UniProtKB">
        <authorList>
            <consortium name="EnsemblPlants"/>
        </authorList>
    </citation>
    <scope>IDENTIFICATION</scope>
</reference>
<reference evidence="1" key="1">
    <citation type="submission" date="2021-05" db="EMBL/GenBank/DDBJ databases">
        <authorList>
            <person name="Scholz U."/>
            <person name="Mascher M."/>
            <person name="Fiebig A."/>
        </authorList>
    </citation>
    <scope>NUCLEOTIDE SEQUENCE [LARGE SCALE GENOMIC DNA]</scope>
</reference>